<proteinExistence type="predicted"/>
<dbReference type="EMBL" id="UGRI01000001">
    <property type="protein sequence ID" value="SUA25305.1"/>
    <property type="molecule type" value="Genomic_DNA"/>
</dbReference>
<accession>A0A378W404</accession>
<gene>
    <name evidence="1" type="ORF">NCTC11421_03321</name>
</gene>
<organism evidence="1">
    <name type="scientific">Neisseria gonorrhoeae</name>
    <dbReference type="NCBI Taxonomy" id="485"/>
    <lineage>
        <taxon>Bacteria</taxon>
        <taxon>Pseudomonadati</taxon>
        <taxon>Pseudomonadota</taxon>
        <taxon>Betaproteobacteria</taxon>
        <taxon>Neisseriales</taxon>
        <taxon>Neisseriaceae</taxon>
        <taxon>Neisseria</taxon>
    </lineage>
</organism>
<name>A0A378W404_NEIGO</name>
<protein>
    <submittedName>
        <fullName evidence="1">Uncharacterized protein</fullName>
    </submittedName>
</protein>
<dbReference type="AlphaFoldDB" id="A0A378W404"/>
<reference evidence="1" key="1">
    <citation type="submission" date="2018-06" db="EMBL/GenBank/DDBJ databases">
        <authorList>
            <consortium name="Pathogen Informatics"/>
            <person name="Doyle S."/>
        </authorList>
    </citation>
    <scope>NUCLEOTIDE SEQUENCE [LARGE SCALE GENOMIC DNA]</scope>
    <source>
        <strain evidence="1">NCTC11421</strain>
    </source>
</reference>
<evidence type="ECO:0000313" key="1">
    <source>
        <dbReference type="EMBL" id="SUA25305.1"/>
    </source>
</evidence>
<sequence length="108" mass="11206">MAFDLGYADFDGDAVALEAVEVGLYGRAGIMPVLFERLLEVEQQVEVVGRARLEARQAGDGLFGVTLCAGDFKVAEGNGRPLSTTTFKSAVAVSGLTAARVLPSLASG</sequence>